<reference evidence="1 2" key="1">
    <citation type="submission" date="2018-05" db="EMBL/GenBank/DDBJ databases">
        <title>Novel Campyloabacter and Helicobacter Species and Strains.</title>
        <authorList>
            <person name="Mannion A.J."/>
            <person name="Shen Z."/>
            <person name="Fox J.G."/>
        </authorList>
    </citation>
    <scope>NUCLEOTIDE SEQUENCE [LARGE SCALE GENOMIC DNA]</scope>
    <source>
        <strain evidence="2">MIT17-670</strain>
    </source>
</reference>
<protein>
    <submittedName>
        <fullName evidence="1">Uncharacterized protein</fullName>
    </submittedName>
</protein>
<name>A0A4U7BMC4_9BACT</name>
<dbReference type="AlphaFoldDB" id="A0A4U7BMC4"/>
<dbReference type="EMBL" id="NXMA01000018">
    <property type="protein sequence ID" value="TKX30036.1"/>
    <property type="molecule type" value="Genomic_DNA"/>
</dbReference>
<dbReference type="Proteomes" id="UP000310353">
    <property type="component" value="Unassembled WGS sequence"/>
</dbReference>
<organism evidence="1 2">
    <name type="scientific">Campylobacter aviculae</name>
    <dbReference type="NCBI Taxonomy" id="2510190"/>
    <lineage>
        <taxon>Bacteria</taxon>
        <taxon>Pseudomonadati</taxon>
        <taxon>Campylobacterota</taxon>
        <taxon>Epsilonproteobacteria</taxon>
        <taxon>Campylobacterales</taxon>
        <taxon>Campylobacteraceae</taxon>
        <taxon>Campylobacter</taxon>
    </lineage>
</organism>
<gene>
    <name evidence="1" type="ORF">CQA76_08050</name>
</gene>
<keyword evidence="2" id="KW-1185">Reference proteome</keyword>
<evidence type="ECO:0000313" key="2">
    <source>
        <dbReference type="Proteomes" id="UP000310353"/>
    </source>
</evidence>
<accession>A0A4U7BMC4</accession>
<proteinExistence type="predicted"/>
<sequence length="116" mass="13902">MLLNIAKNEIDIFNKLDERQKLFIECQIKFSNIKNNNNDDEEMKILLNEEERLKKYYFDLLDTVCFYAINNNITAKNFYSQYKNILLAVNELYGDTIKEYENICKVIKIIENDKTI</sequence>
<evidence type="ECO:0000313" key="1">
    <source>
        <dbReference type="EMBL" id="TKX30036.1"/>
    </source>
</evidence>
<comment type="caution">
    <text evidence="1">The sequence shown here is derived from an EMBL/GenBank/DDBJ whole genome shotgun (WGS) entry which is preliminary data.</text>
</comment>